<evidence type="ECO:0000256" key="4">
    <source>
        <dbReference type="ARBA" id="ARBA00047645"/>
    </source>
</evidence>
<name>A0AA41ZKH1_9GAMM</name>
<feature type="active site" evidence="5">
    <location>
        <position position="36"/>
    </location>
</feature>
<dbReference type="SUPFAM" id="SSF54975">
    <property type="entry name" value="Acylphosphatase/BLUF domain-like"/>
    <property type="match status" value="1"/>
</dbReference>
<dbReference type="EMBL" id="JAPIVE010000001">
    <property type="protein sequence ID" value="MCX2523363.1"/>
    <property type="molecule type" value="Genomic_DNA"/>
</dbReference>
<evidence type="ECO:0000256" key="2">
    <source>
        <dbReference type="ARBA" id="ARBA00012150"/>
    </source>
</evidence>
<dbReference type="PROSITE" id="PS00150">
    <property type="entry name" value="ACYLPHOSPHATASE_1"/>
    <property type="match status" value="1"/>
</dbReference>
<keyword evidence="10" id="KW-1185">Reference proteome</keyword>
<dbReference type="Proteomes" id="UP001165678">
    <property type="component" value="Unassembled WGS sequence"/>
</dbReference>
<keyword evidence="5 6" id="KW-0378">Hydrolase</keyword>
<feature type="domain" description="Acylphosphatase-like" evidence="8">
    <location>
        <begin position="3"/>
        <end position="91"/>
    </location>
</feature>
<dbReference type="EC" id="3.6.1.7" evidence="2 5"/>
<evidence type="ECO:0000259" key="8">
    <source>
        <dbReference type="PROSITE" id="PS51160"/>
    </source>
</evidence>
<evidence type="ECO:0000313" key="9">
    <source>
        <dbReference type="EMBL" id="MCX2523363.1"/>
    </source>
</evidence>
<dbReference type="Gene3D" id="3.30.70.100">
    <property type="match status" value="1"/>
</dbReference>
<evidence type="ECO:0000256" key="5">
    <source>
        <dbReference type="PROSITE-ProRule" id="PRU00520"/>
    </source>
</evidence>
<dbReference type="PROSITE" id="PS00151">
    <property type="entry name" value="ACYLPHOSPHATASE_2"/>
    <property type="match status" value="1"/>
</dbReference>
<dbReference type="PANTHER" id="PTHR47268">
    <property type="entry name" value="ACYLPHOSPHATASE"/>
    <property type="match status" value="1"/>
</dbReference>
<dbReference type="InterPro" id="IPR020456">
    <property type="entry name" value="Acylphosphatase"/>
</dbReference>
<evidence type="ECO:0000256" key="7">
    <source>
        <dbReference type="RuleBase" id="RU004168"/>
    </source>
</evidence>
<dbReference type="NCBIfam" id="NF011000">
    <property type="entry name" value="PRK14426.1"/>
    <property type="match status" value="1"/>
</dbReference>
<dbReference type="InterPro" id="IPR017968">
    <property type="entry name" value="Acylphosphatase_CS"/>
</dbReference>
<evidence type="ECO:0000313" key="10">
    <source>
        <dbReference type="Proteomes" id="UP001165678"/>
    </source>
</evidence>
<sequence>MYRQKAVVSGHVQGVGFRYATREKARELRLGGYARNLEDGRVDVLAEGDRSAVQALIAWLDKGPPHARVAHVEVAAMEQAETSIHNEFTTG</sequence>
<comment type="catalytic activity">
    <reaction evidence="4 5 6">
        <text>an acyl phosphate + H2O = a carboxylate + phosphate + H(+)</text>
        <dbReference type="Rhea" id="RHEA:14965"/>
        <dbReference type="ChEBI" id="CHEBI:15377"/>
        <dbReference type="ChEBI" id="CHEBI:15378"/>
        <dbReference type="ChEBI" id="CHEBI:29067"/>
        <dbReference type="ChEBI" id="CHEBI:43474"/>
        <dbReference type="ChEBI" id="CHEBI:59918"/>
        <dbReference type="EC" id="3.6.1.7"/>
    </reaction>
</comment>
<dbReference type="GO" id="GO:0003998">
    <property type="term" value="F:acylphosphatase activity"/>
    <property type="evidence" value="ECO:0007669"/>
    <property type="project" value="UniProtKB-EC"/>
</dbReference>
<gene>
    <name evidence="9" type="primary">yccX</name>
    <name evidence="9" type="ORF">OQ287_03850</name>
</gene>
<dbReference type="AlphaFoldDB" id="A0AA41ZKH1"/>
<dbReference type="PROSITE" id="PS51160">
    <property type="entry name" value="ACYLPHOSPHATASE_3"/>
    <property type="match status" value="1"/>
</dbReference>
<evidence type="ECO:0000256" key="3">
    <source>
        <dbReference type="ARBA" id="ARBA00015991"/>
    </source>
</evidence>
<dbReference type="Pfam" id="PF00708">
    <property type="entry name" value="Acylphosphatase"/>
    <property type="match status" value="1"/>
</dbReference>
<organism evidence="9 10">
    <name type="scientific">Larsenimonas rhizosphaerae</name>
    <dbReference type="NCBI Taxonomy" id="2944682"/>
    <lineage>
        <taxon>Bacteria</taxon>
        <taxon>Pseudomonadati</taxon>
        <taxon>Pseudomonadota</taxon>
        <taxon>Gammaproteobacteria</taxon>
        <taxon>Oceanospirillales</taxon>
        <taxon>Halomonadaceae</taxon>
        <taxon>Larsenimonas</taxon>
    </lineage>
</organism>
<protein>
    <recommendedName>
        <fullName evidence="3 5">Acylphosphatase</fullName>
        <ecNumber evidence="2 5">3.6.1.7</ecNumber>
    </recommendedName>
</protein>
<dbReference type="RefSeq" id="WP_250936752.1">
    <property type="nucleotide sequence ID" value="NZ_JAMLJK010000001.1"/>
</dbReference>
<comment type="caution">
    <text evidence="9">The sequence shown here is derived from an EMBL/GenBank/DDBJ whole genome shotgun (WGS) entry which is preliminary data.</text>
</comment>
<proteinExistence type="inferred from homology"/>
<accession>A0AA41ZKH1</accession>
<evidence type="ECO:0000256" key="6">
    <source>
        <dbReference type="RuleBase" id="RU000553"/>
    </source>
</evidence>
<dbReference type="PANTHER" id="PTHR47268:SF4">
    <property type="entry name" value="ACYLPHOSPHATASE"/>
    <property type="match status" value="1"/>
</dbReference>
<comment type="similarity">
    <text evidence="1 7">Belongs to the acylphosphatase family.</text>
</comment>
<dbReference type="InterPro" id="IPR001792">
    <property type="entry name" value="Acylphosphatase-like_dom"/>
</dbReference>
<evidence type="ECO:0000256" key="1">
    <source>
        <dbReference type="ARBA" id="ARBA00005614"/>
    </source>
</evidence>
<dbReference type="InterPro" id="IPR036046">
    <property type="entry name" value="Acylphosphatase-like_dom_sf"/>
</dbReference>
<reference evidence="9" key="1">
    <citation type="submission" date="2022-11" db="EMBL/GenBank/DDBJ databases">
        <title>Larsenimonas rhizosphaerae sp. nov., isolated from a tidal mudflat.</title>
        <authorList>
            <person name="Lee S.D."/>
            <person name="Kim I.S."/>
        </authorList>
    </citation>
    <scope>NUCLEOTIDE SEQUENCE</scope>
    <source>
        <strain evidence="9">GH2-1</strain>
    </source>
</reference>
<feature type="active site" evidence="5">
    <location>
        <position position="18"/>
    </location>
</feature>